<dbReference type="GO" id="GO:0000287">
    <property type="term" value="F:magnesium ion binding"/>
    <property type="evidence" value="ECO:0007669"/>
    <property type="project" value="UniProtKB-UniRule"/>
</dbReference>
<evidence type="ECO:0000256" key="6">
    <source>
        <dbReference type="ARBA" id="ARBA00022741"/>
    </source>
</evidence>
<comment type="caution">
    <text evidence="15">The sequence shown here is derived from an EMBL/GenBank/DDBJ whole genome shotgun (WGS) entry which is preliminary data.</text>
</comment>
<dbReference type="GO" id="GO:0160016">
    <property type="term" value="F:CCACCA tRNA nucleotidyltransferase activity"/>
    <property type="evidence" value="ECO:0007669"/>
    <property type="project" value="RHEA"/>
</dbReference>
<dbReference type="SUPFAM" id="SSF81891">
    <property type="entry name" value="Poly A polymerase C-terminal region-like"/>
    <property type="match status" value="1"/>
</dbReference>
<feature type="domain" description="Poly A polymerase head" evidence="12">
    <location>
        <begin position="27"/>
        <end position="147"/>
    </location>
</feature>
<feature type="binding site" evidence="11">
    <location>
        <position position="159"/>
    </location>
    <ligand>
        <name>CTP</name>
        <dbReference type="ChEBI" id="CHEBI:37563"/>
    </ligand>
</feature>
<evidence type="ECO:0000256" key="9">
    <source>
        <dbReference type="ARBA" id="ARBA00022842"/>
    </source>
</evidence>
<dbReference type="CDD" id="cd05398">
    <property type="entry name" value="NT_ClassII-CCAase"/>
    <property type="match status" value="1"/>
</dbReference>
<dbReference type="GO" id="GO:0004810">
    <property type="term" value="F:CCA tRNA nucleotidyltransferase activity"/>
    <property type="evidence" value="ECO:0007669"/>
    <property type="project" value="UniProtKB-UniRule"/>
</dbReference>
<evidence type="ECO:0000256" key="4">
    <source>
        <dbReference type="ARBA" id="ARBA00022695"/>
    </source>
</evidence>
<evidence type="ECO:0000259" key="14">
    <source>
        <dbReference type="Pfam" id="PF13735"/>
    </source>
</evidence>
<feature type="binding site" evidence="11">
    <location>
        <position position="168"/>
    </location>
    <ligand>
        <name>CTP</name>
        <dbReference type="ChEBI" id="CHEBI:37563"/>
    </ligand>
</feature>
<comment type="subunit">
    <text evidence="11">Homodimer.</text>
</comment>
<keyword evidence="10 11" id="KW-0694">RNA-binding</keyword>
<dbReference type="Gene3D" id="1.10.110.30">
    <property type="match status" value="1"/>
</dbReference>
<evidence type="ECO:0000259" key="12">
    <source>
        <dbReference type="Pfam" id="PF01743"/>
    </source>
</evidence>
<dbReference type="PATRIC" id="fig|1423810.4.peg.341"/>
<dbReference type="NCBIfam" id="NF009814">
    <property type="entry name" value="PRK13299.1"/>
    <property type="match status" value="1"/>
</dbReference>
<proteinExistence type="inferred from homology"/>
<feature type="binding site" evidence="11">
    <location>
        <position position="165"/>
    </location>
    <ligand>
        <name>ATP</name>
        <dbReference type="ChEBI" id="CHEBI:30616"/>
    </ligand>
</feature>
<dbReference type="GO" id="GO:0042245">
    <property type="term" value="P:RNA repair"/>
    <property type="evidence" value="ECO:0007669"/>
    <property type="project" value="UniProtKB-KW"/>
</dbReference>
<feature type="binding site" evidence="11">
    <location>
        <position position="35"/>
    </location>
    <ligand>
        <name>ATP</name>
        <dbReference type="ChEBI" id="CHEBI:30616"/>
    </ligand>
</feature>
<comment type="catalytic activity">
    <reaction evidence="11">
        <text>a tRNA with a 3' CCA end + 2 CTP + ATP = a tRNA with a 3' CCACCA end + 3 diphosphate</text>
        <dbReference type="Rhea" id="RHEA:76235"/>
        <dbReference type="Rhea" id="RHEA-COMP:10468"/>
        <dbReference type="Rhea" id="RHEA-COMP:18655"/>
        <dbReference type="ChEBI" id="CHEBI:30616"/>
        <dbReference type="ChEBI" id="CHEBI:33019"/>
        <dbReference type="ChEBI" id="CHEBI:37563"/>
        <dbReference type="ChEBI" id="CHEBI:83071"/>
        <dbReference type="ChEBI" id="CHEBI:195187"/>
    </reaction>
</comment>
<dbReference type="HAMAP" id="MF_01263">
    <property type="entry name" value="CCA_bact_type3"/>
    <property type="match status" value="1"/>
</dbReference>
<keyword evidence="4 11" id="KW-0548">Nucleotidyltransferase</keyword>
<dbReference type="Gene3D" id="1.20.58.560">
    <property type="match status" value="1"/>
</dbReference>
<evidence type="ECO:0000259" key="13">
    <source>
        <dbReference type="Pfam" id="PF12627"/>
    </source>
</evidence>
<dbReference type="AlphaFoldDB" id="A0A0R2C9L0"/>
<feature type="domain" description="CCA-adding enzyme C-terminal" evidence="14">
    <location>
        <begin position="249"/>
        <end position="392"/>
    </location>
</feature>
<dbReference type="STRING" id="1423810.FD19_GL000337"/>
<dbReference type="EMBL" id="AYZK01000001">
    <property type="protein sequence ID" value="KRM88053.1"/>
    <property type="molecule type" value="Genomic_DNA"/>
</dbReference>
<dbReference type="InterPro" id="IPR032828">
    <property type="entry name" value="PolyA_RNA-bd"/>
</dbReference>
<dbReference type="InterPro" id="IPR002646">
    <property type="entry name" value="PolA_pol_head_dom"/>
</dbReference>
<feature type="binding site" evidence="11">
    <location>
        <position position="35"/>
    </location>
    <ligand>
        <name>CTP</name>
        <dbReference type="ChEBI" id="CHEBI:37563"/>
    </ligand>
</feature>
<dbReference type="RefSeq" id="WP_056968968.1">
    <property type="nucleotide sequence ID" value="NZ_AYZK01000001.1"/>
</dbReference>
<keyword evidence="9 11" id="KW-0460">Magnesium</keyword>
<name>A0A0R2C9L0_9LACO</name>
<feature type="binding site" evidence="11">
    <location>
        <position position="32"/>
    </location>
    <ligand>
        <name>ATP</name>
        <dbReference type="ChEBI" id="CHEBI:30616"/>
    </ligand>
</feature>
<sequence length="399" mass="43160">MQVDLSNPQFQAAIPILQRIEDAGFEAYFVGGCVRDALLGLPIHDVDIATSAYPAEVKGIFRRTVDTGIQHGTVTVLDHGAGYEVTTFRTESGYQDFRRPDSVQFVRSLKEDQLRRDFTVNALAARHDGTVIDNFNGLADLHDHVLRAVGNPDDRFGEDALRMMRAVRFESQLGFTLEPATAQGISDNAPLLQHIAVERIATEFTRLLLGIDRRAGLRTLIDSGLYQYCPQFAAAGPALAQLAALPASQWPNAAVAWTLLVVTLGVAPRKFLRAWKQSNDLIEAVQAATSMWPALGGTVPDNWTLYAAGTRGVTVALTAYGCAHPDRDVTAIRAAYDGLSIHHKDELALSGSDLIAAGMQPGRAMGQALRRAERAVVTGTVANTRTALLAYVQAADQAD</sequence>
<dbReference type="Gene3D" id="3.30.460.10">
    <property type="entry name" value="Beta Polymerase, domain 2"/>
    <property type="match status" value="1"/>
</dbReference>
<feature type="binding site" evidence="11">
    <location>
        <position position="45"/>
    </location>
    <ligand>
        <name>Mg(2+)</name>
        <dbReference type="ChEBI" id="CHEBI:18420"/>
    </ligand>
</feature>
<feature type="binding site" evidence="11">
    <location>
        <position position="162"/>
    </location>
    <ligand>
        <name>ATP</name>
        <dbReference type="ChEBI" id="CHEBI:30616"/>
    </ligand>
</feature>
<feature type="binding site" evidence="11">
    <location>
        <position position="116"/>
    </location>
    <ligand>
        <name>CTP</name>
        <dbReference type="ChEBI" id="CHEBI:37563"/>
    </ligand>
</feature>
<evidence type="ECO:0000313" key="16">
    <source>
        <dbReference type="Proteomes" id="UP000051789"/>
    </source>
</evidence>
<evidence type="ECO:0000256" key="1">
    <source>
        <dbReference type="ARBA" id="ARBA00001946"/>
    </source>
</evidence>
<evidence type="ECO:0000256" key="5">
    <source>
        <dbReference type="ARBA" id="ARBA00022723"/>
    </source>
</evidence>
<feature type="binding site" evidence="11">
    <location>
        <position position="159"/>
    </location>
    <ligand>
        <name>ATP</name>
        <dbReference type="ChEBI" id="CHEBI:30616"/>
    </ligand>
</feature>
<dbReference type="InterPro" id="IPR023068">
    <property type="entry name" value="CCA-adding_enz_firmicutes"/>
</dbReference>
<evidence type="ECO:0000256" key="10">
    <source>
        <dbReference type="ARBA" id="ARBA00022884"/>
    </source>
</evidence>
<keyword evidence="2 11" id="KW-0808">Transferase</keyword>
<comment type="cofactor">
    <cofactor evidence="1 11">
        <name>Mg(2+)</name>
        <dbReference type="ChEBI" id="CHEBI:18420"/>
    </cofactor>
</comment>
<comment type="similarity">
    <text evidence="11">Belongs to the tRNA nucleotidyltransferase/poly(A) polymerase family. Bacterial CCA-adding enzyme type 3 subfamily.</text>
</comment>
<dbReference type="InterPro" id="IPR043519">
    <property type="entry name" value="NT_sf"/>
</dbReference>
<comment type="miscellaneous">
    <text evidence="11">A single active site specifically recognizes both ATP and CTP and is responsible for their addition.</text>
</comment>
<comment type="function">
    <text evidence="11">Catalyzes the addition and repair of the essential 3'-terminal CCA sequence in tRNAs without using a nucleic acid template. Adds these three nucleotides in the order of C, C, and A to the tRNA nucleotide-73, using CTP and ATP as substrates and producing inorganic pyrophosphate. tRNA 3'-terminal CCA addition is required both for tRNA processing and repair. Also involved in tRNA surveillance by mediating tandem CCA addition to generate a CCACCA at the 3' terminus of unstable tRNAs. While stable tRNAs receive only 3'-terminal CCA, unstable tRNAs are marked with CCACCA and rapidly degraded.</text>
</comment>
<dbReference type="GO" id="GO:0001680">
    <property type="term" value="P:tRNA 3'-terminal CCA addition"/>
    <property type="evidence" value="ECO:0007669"/>
    <property type="project" value="UniProtKB-UniRule"/>
</dbReference>
<feature type="binding site" evidence="11">
    <location>
        <position position="47"/>
    </location>
    <ligand>
        <name>Mg(2+)</name>
        <dbReference type="ChEBI" id="CHEBI:18420"/>
    </ligand>
</feature>
<feature type="domain" description="tRNA nucleotidyltransferase/poly(A) polymerase RNA and SrmB- binding" evidence="13">
    <location>
        <begin position="174"/>
        <end position="234"/>
    </location>
</feature>
<dbReference type="SUPFAM" id="SSF81301">
    <property type="entry name" value="Nucleotidyltransferase"/>
    <property type="match status" value="1"/>
</dbReference>
<evidence type="ECO:0000256" key="7">
    <source>
        <dbReference type="ARBA" id="ARBA00022800"/>
    </source>
</evidence>
<evidence type="ECO:0000313" key="15">
    <source>
        <dbReference type="EMBL" id="KRM88053.1"/>
    </source>
</evidence>
<dbReference type="EC" id="2.7.7.72" evidence="11"/>
<evidence type="ECO:0000256" key="8">
    <source>
        <dbReference type="ARBA" id="ARBA00022840"/>
    </source>
</evidence>
<keyword evidence="3 11" id="KW-0819">tRNA processing</keyword>
<evidence type="ECO:0000256" key="11">
    <source>
        <dbReference type="HAMAP-Rule" id="MF_01263"/>
    </source>
</evidence>
<feature type="binding site" evidence="11">
    <location>
        <position position="162"/>
    </location>
    <ligand>
        <name>CTP</name>
        <dbReference type="ChEBI" id="CHEBI:37563"/>
    </ligand>
</feature>
<keyword evidence="8 11" id="KW-0067">ATP-binding</keyword>
<dbReference type="Pfam" id="PF12627">
    <property type="entry name" value="PolyA_pol_RNAbd"/>
    <property type="match status" value="1"/>
</dbReference>
<gene>
    <name evidence="11" type="primary">cca</name>
    <name evidence="15" type="ORF">FD19_GL000337</name>
</gene>
<dbReference type="Pfam" id="PF13735">
    <property type="entry name" value="tRNA_NucTran2_2"/>
    <property type="match status" value="1"/>
</dbReference>
<feature type="binding site" evidence="11">
    <location>
        <position position="32"/>
    </location>
    <ligand>
        <name>CTP</name>
        <dbReference type="ChEBI" id="CHEBI:37563"/>
    </ligand>
</feature>
<dbReference type="Proteomes" id="UP000051789">
    <property type="component" value="Unassembled WGS sequence"/>
</dbReference>
<dbReference type="PANTHER" id="PTHR46173:SF1">
    <property type="entry name" value="CCA TRNA NUCLEOTIDYLTRANSFERASE 1, MITOCHONDRIAL"/>
    <property type="match status" value="1"/>
</dbReference>
<dbReference type="Pfam" id="PF01743">
    <property type="entry name" value="PolyA_pol"/>
    <property type="match status" value="1"/>
</dbReference>
<keyword evidence="5 11" id="KW-0479">Metal-binding</keyword>
<dbReference type="PANTHER" id="PTHR46173">
    <property type="entry name" value="CCA TRNA NUCLEOTIDYLTRANSFERASE 1, MITOCHONDRIAL"/>
    <property type="match status" value="1"/>
</dbReference>
<dbReference type="InterPro" id="IPR050264">
    <property type="entry name" value="Bact_CCA-adding_enz_type3_sf"/>
</dbReference>
<dbReference type="Gene3D" id="1.10.246.80">
    <property type="match status" value="1"/>
</dbReference>
<keyword evidence="16" id="KW-1185">Reference proteome</keyword>
<dbReference type="GO" id="GO:0005524">
    <property type="term" value="F:ATP binding"/>
    <property type="evidence" value="ECO:0007669"/>
    <property type="project" value="UniProtKB-UniRule"/>
</dbReference>
<keyword evidence="7 11" id="KW-0692">RNA repair</keyword>
<evidence type="ECO:0000256" key="2">
    <source>
        <dbReference type="ARBA" id="ARBA00022679"/>
    </source>
</evidence>
<comment type="catalytic activity">
    <reaction evidence="11">
        <text>a tRNA precursor + 2 CTP + ATP = a tRNA with a 3' CCA end + 3 diphosphate</text>
        <dbReference type="Rhea" id="RHEA:14433"/>
        <dbReference type="Rhea" id="RHEA-COMP:10465"/>
        <dbReference type="Rhea" id="RHEA-COMP:10468"/>
        <dbReference type="ChEBI" id="CHEBI:30616"/>
        <dbReference type="ChEBI" id="CHEBI:33019"/>
        <dbReference type="ChEBI" id="CHEBI:37563"/>
        <dbReference type="ChEBI" id="CHEBI:74896"/>
        <dbReference type="ChEBI" id="CHEBI:83071"/>
        <dbReference type="EC" id="2.7.7.72"/>
    </reaction>
</comment>
<accession>A0A0R2C9L0</accession>
<reference evidence="15 16" key="1">
    <citation type="journal article" date="2015" name="Genome Announc.">
        <title>Expanding the biotechnology potential of lactobacilli through comparative genomics of 213 strains and associated genera.</title>
        <authorList>
            <person name="Sun Z."/>
            <person name="Harris H.M."/>
            <person name="McCann A."/>
            <person name="Guo C."/>
            <person name="Argimon S."/>
            <person name="Zhang W."/>
            <person name="Yang X."/>
            <person name="Jeffery I.B."/>
            <person name="Cooney J.C."/>
            <person name="Kagawa T.F."/>
            <person name="Liu W."/>
            <person name="Song Y."/>
            <person name="Salvetti E."/>
            <person name="Wrobel A."/>
            <person name="Rasinkangas P."/>
            <person name="Parkhill J."/>
            <person name="Rea M.C."/>
            <person name="O'Sullivan O."/>
            <person name="Ritari J."/>
            <person name="Douillard F.P."/>
            <person name="Paul Ross R."/>
            <person name="Yang R."/>
            <person name="Briner A.E."/>
            <person name="Felis G.E."/>
            <person name="de Vos W.M."/>
            <person name="Barrangou R."/>
            <person name="Klaenhammer T.R."/>
            <person name="Caufield P.W."/>
            <person name="Cui Y."/>
            <person name="Zhang H."/>
            <person name="O'Toole P.W."/>
        </authorList>
    </citation>
    <scope>NUCLEOTIDE SEQUENCE [LARGE SCALE GENOMIC DNA]</scope>
    <source>
        <strain evidence="15 16">DSM 22698</strain>
    </source>
</reference>
<dbReference type="InterPro" id="IPR032810">
    <property type="entry name" value="CCA-adding_enz_C"/>
</dbReference>
<organism evidence="15 16">
    <name type="scientific">Lacticaseibacillus thailandensis DSM 22698 = JCM 13996</name>
    <dbReference type="NCBI Taxonomy" id="1423810"/>
    <lineage>
        <taxon>Bacteria</taxon>
        <taxon>Bacillati</taxon>
        <taxon>Bacillota</taxon>
        <taxon>Bacilli</taxon>
        <taxon>Lactobacillales</taxon>
        <taxon>Lactobacillaceae</taxon>
        <taxon>Lacticaseibacillus</taxon>
    </lineage>
</organism>
<feature type="binding site" evidence="11">
    <location>
        <position position="165"/>
    </location>
    <ligand>
        <name>CTP</name>
        <dbReference type="ChEBI" id="CHEBI:37563"/>
    </ligand>
</feature>
<keyword evidence="6 11" id="KW-0547">Nucleotide-binding</keyword>
<feature type="binding site" evidence="11">
    <location>
        <position position="116"/>
    </location>
    <ligand>
        <name>ATP</name>
        <dbReference type="ChEBI" id="CHEBI:30616"/>
    </ligand>
</feature>
<evidence type="ECO:0000256" key="3">
    <source>
        <dbReference type="ARBA" id="ARBA00022694"/>
    </source>
</evidence>
<feature type="binding site" evidence="11">
    <location>
        <position position="168"/>
    </location>
    <ligand>
        <name>ATP</name>
        <dbReference type="ChEBI" id="CHEBI:30616"/>
    </ligand>
</feature>
<protein>
    <recommendedName>
        <fullName evidence="11">CCA-adding enzyme</fullName>
        <ecNumber evidence="11">2.7.7.72</ecNumber>
    </recommendedName>
    <alternativeName>
        <fullName evidence="11">CCA tRNA nucleotidyltransferase</fullName>
    </alternativeName>
    <alternativeName>
        <fullName evidence="11">tRNA CCA-pyrophosphorylase</fullName>
    </alternativeName>
    <alternativeName>
        <fullName evidence="11">tRNA adenylyl-/cytidylyl- transferase</fullName>
    </alternativeName>
    <alternativeName>
        <fullName evidence="11">tRNA nucleotidyltransferase</fullName>
    </alternativeName>
    <alternativeName>
        <fullName evidence="11">tRNA-NT</fullName>
    </alternativeName>
</protein>
<dbReference type="GO" id="GO:0000049">
    <property type="term" value="F:tRNA binding"/>
    <property type="evidence" value="ECO:0007669"/>
    <property type="project" value="UniProtKB-UniRule"/>
</dbReference>